<gene>
    <name evidence="2" type="ORF">ACFQ3L_03405</name>
</gene>
<evidence type="ECO:0000313" key="2">
    <source>
        <dbReference type="EMBL" id="MFD1392636.1"/>
    </source>
</evidence>
<keyword evidence="1" id="KW-0472">Membrane</keyword>
<keyword evidence="3" id="KW-1185">Reference proteome</keyword>
<dbReference type="EMBL" id="JBHTMO010000006">
    <property type="protein sequence ID" value="MFD1392636.1"/>
    <property type="molecule type" value="Genomic_DNA"/>
</dbReference>
<organism evidence="2 3">
    <name type="scientific">Lacticaseibacillus jixianensis</name>
    <dbReference type="NCBI Taxonomy" id="2486012"/>
    <lineage>
        <taxon>Bacteria</taxon>
        <taxon>Bacillati</taxon>
        <taxon>Bacillota</taxon>
        <taxon>Bacilli</taxon>
        <taxon>Lactobacillales</taxon>
        <taxon>Lactobacillaceae</taxon>
        <taxon>Lacticaseibacillus</taxon>
    </lineage>
</organism>
<dbReference type="RefSeq" id="WP_125584358.1">
    <property type="nucleotide sequence ID" value="NZ_JBHTMO010000006.1"/>
</dbReference>
<dbReference type="Proteomes" id="UP001597249">
    <property type="component" value="Unassembled WGS sequence"/>
</dbReference>
<comment type="caution">
    <text evidence="2">The sequence shown here is derived from an EMBL/GenBank/DDBJ whole genome shotgun (WGS) entry which is preliminary data.</text>
</comment>
<name>A0ABW4B7E6_9LACO</name>
<keyword evidence="1" id="KW-1133">Transmembrane helix</keyword>
<keyword evidence="1" id="KW-0812">Transmembrane</keyword>
<protein>
    <recommendedName>
        <fullName evidence="4">DUF3923 family protein</fullName>
    </recommendedName>
</protein>
<proteinExistence type="predicted"/>
<feature type="transmembrane region" description="Helical" evidence="1">
    <location>
        <begin position="5"/>
        <end position="25"/>
    </location>
</feature>
<reference evidence="3" key="1">
    <citation type="journal article" date="2019" name="Int. J. Syst. Evol. Microbiol.">
        <title>The Global Catalogue of Microorganisms (GCM) 10K type strain sequencing project: providing services to taxonomists for standard genome sequencing and annotation.</title>
        <authorList>
            <consortium name="The Broad Institute Genomics Platform"/>
            <consortium name="The Broad Institute Genome Sequencing Center for Infectious Disease"/>
            <person name="Wu L."/>
            <person name="Ma J."/>
        </authorList>
    </citation>
    <scope>NUCLEOTIDE SEQUENCE [LARGE SCALE GENOMIC DNA]</scope>
    <source>
        <strain evidence="3">CCM 8911</strain>
    </source>
</reference>
<feature type="transmembrane region" description="Helical" evidence="1">
    <location>
        <begin position="37"/>
        <end position="62"/>
    </location>
</feature>
<accession>A0ABW4B7E6</accession>
<sequence>MRKYWWLTVAVLWLLSIGYFIVYVNSPGLQMAVNASFALSILHGVMDLLLIGGGIALIAGLMTRIFRRH</sequence>
<evidence type="ECO:0008006" key="4">
    <source>
        <dbReference type="Google" id="ProtNLM"/>
    </source>
</evidence>
<evidence type="ECO:0000256" key="1">
    <source>
        <dbReference type="SAM" id="Phobius"/>
    </source>
</evidence>
<evidence type="ECO:0000313" key="3">
    <source>
        <dbReference type="Proteomes" id="UP001597249"/>
    </source>
</evidence>